<reference evidence="2" key="1">
    <citation type="submission" date="2020-02" db="EMBL/GenBank/DDBJ databases">
        <authorList>
            <person name="Meier V. D."/>
        </authorList>
    </citation>
    <scope>NUCLEOTIDE SEQUENCE</scope>
    <source>
        <strain evidence="2">AVDCRST_MAG27</strain>
    </source>
</reference>
<accession>A0A6J4HNZ3</accession>
<feature type="non-terminal residue" evidence="2">
    <location>
        <position position="1"/>
    </location>
</feature>
<evidence type="ECO:0000256" key="1">
    <source>
        <dbReference type="SAM" id="MobiDB-lite"/>
    </source>
</evidence>
<name>A0A6J4HNZ3_9PROT</name>
<sequence>EVSYRRRRGPDRRGQLRRPRRTGGWLAPGRLWLGRPWLGRPAPSSRWRRRRGWRDRRPGARGAGGRCGQCLCGAPAAAGLLCAAASGGLCAAAAGLLRAAAGLLRAAPAGGLAPRLCLV</sequence>
<organism evidence="2">
    <name type="scientific">uncultured Craurococcus sp</name>
    <dbReference type="NCBI Taxonomy" id="1135998"/>
    <lineage>
        <taxon>Bacteria</taxon>
        <taxon>Pseudomonadati</taxon>
        <taxon>Pseudomonadota</taxon>
        <taxon>Alphaproteobacteria</taxon>
        <taxon>Acetobacterales</taxon>
        <taxon>Acetobacteraceae</taxon>
        <taxon>Craurococcus</taxon>
        <taxon>environmental samples</taxon>
    </lineage>
</organism>
<gene>
    <name evidence="2" type="ORF">AVDCRST_MAG27-917</name>
</gene>
<evidence type="ECO:0000313" key="2">
    <source>
        <dbReference type="EMBL" id="CAA9230164.1"/>
    </source>
</evidence>
<dbReference type="EMBL" id="CADCTD010000040">
    <property type="protein sequence ID" value="CAA9230164.1"/>
    <property type="molecule type" value="Genomic_DNA"/>
</dbReference>
<feature type="non-terminal residue" evidence="2">
    <location>
        <position position="119"/>
    </location>
</feature>
<dbReference type="AlphaFoldDB" id="A0A6J4HNZ3"/>
<protein>
    <submittedName>
        <fullName evidence="2">Uncharacterized protein</fullName>
    </submittedName>
</protein>
<feature type="compositionally biased region" description="Basic residues" evidence="1">
    <location>
        <begin position="1"/>
        <end position="21"/>
    </location>
</feature>
<feature type="region of interest" description="Disordered" evidence="1">
    <location>
        <begin position="1"/>
        <end position="22"/>
    </location>
</feature>
<proteinExistence type="predicted"/>
<feature type="region of interest" description="Disordered" evidence="1">
    <location>
        <begin position="42"/>
        <end position="62"/>
    </location>
</feature>